<evidence type="ECO:0000313" key="2">
    <source>
        <dbReference type="Proteomes" id="UP000054596"/>
    </source>
</evidence>
<accession>A0A158ALF4</accession>
<organism evidence="1 2">
    <name type="scientific">Caballeronia glebae</name>
    <dbReference type="NCBI Taxonomy" id="1777143"/>
    <lineage>
        <taxon>Bacteria</taxon>
        <taxon>Pseudomonadati</taxon>
        <taxon>Pseudomonadota</taxon>
        <taxon>Betaproteobacteria</taxon>
        <taxon>Burkholderiales</taxon>
        <taxon>Burkholderiaceae</taxon>
        <taxon>Caballeronia</taxon>
    </lineage>
</organism>
<dbReference type="AlphaFoldDB" id="A0A158ALF4"/>
<gene>
    <name evidence="1" type="ORF">AWB82_02539</name>
</gene>
<dbReference type="Proteomes" id="UP000054596">
    <property type="component" value="Unassembled WGS sequence"/>
</dbReference>
<sequence length="64" mass="6768">MSCCASRMLLRETSVGCAVSTGTISASPKNFSSNLRVALMFLCSRMRSMAYAMVPGCEPEPASA</sequence>
<evidence type="ECO:0000313" key="1">
    <source>
        <dbReference type="EMBL" id="SAK58539.1"/>
    </source>
</evidence>
<proteinExistence type="predicted"/>
<reference evidence="1" key="1">
    <citation type="submission" date="2016-01" db="EMBL/GenBank/DDBJ databases">
        <authorList>
            <person name="Peeters C."/>
        </authorList>
    </citation>
    <scope>NUCLEOTIDE SEQUENCE [LARGE SCALE GENOMIC DNA]</scope>
    <source>
        <strain evidence="1">LMG 29325</strain>
    </source>
</reference>
<dbReference type="EMBL" id="FCOJ02000014">
    <property type="protein sequence ID" value="SAK58539.1"/>
    <property type="molecule type" value="Genomic_DNA"/>
</dbReference>
<name>A0A158ALF4_9BURK</name>
<keyword evidence="2" id="KW-1185">Reference proteome</keyword>
<comment type="caution">
    <text evidence="1">The sequence shown here is derived from an EMBL/GenBank/DDBJ whole genome shotgun (WGS) entry which is preliminary data.</text>
</comment>
<protein>
    <submittedName>
        <fullName evidence="1">Uncharacterized protein</fullName>
    </submittedName>
</protein>